<dbReference type="Proteomes" id="UP000314294">
    <property type="component" value="Unassembled WGS sequence"/>
</dbReference>
<dbReference type="AlphaFoldDB" id="A0A4Z2F187"/>
<accession>A0A4Z2F187</accession>
<name>A0A4Z2F187_9TELE</name>
<keyword evidence="2" id="KW-1185">Reference proteome</keyword>
<evidence type="ECO:0000313" key="1">
    <source>
        <dbReference type="EMBL" id="TNN34967.1"/>
    </source>
</evidence>
<sequence length="61" mass="6569">MEVQVQPDGGCSLDGPSILSIKADRDQGFIPRCILGLIHLPGSRKEEAGSRKPCTGYCGYF</sequence>
<protein>
    <submittedName>
        <fullName evidence="1">Uncharacterized protein</fullName>
    </submittedName>
</protein>
<comment type="caution">
    <text evidence="1">The sequence shown here is derived from an EMBL/GenBank/DDBJ whole genome shotgun (WGS) entry which is preliminary data.</text>
</comment>
<organism evidence="1 2">
    <name type="scientific">Liparis tanakae</name>
    <name type="common">Tanaka's snailfish</name>
    <dbReference type="NCBI Taxonomy" id="230148"/>
    <lineage>
        <taxon>Eukaryota</taxon>
        <taxon>Metazoa</taxon>
        <taxon>Chordata</taxon>
        <taxon>Craniata</taxon>
        <taxon>Vertebrata</taxon>
        <taxon>Euteleostomi</taxon>
        <taxon>Actinopterygii</taxon>
        <taxon>Neopterygii</taxon>
        <taxon>Teleostei</taxon>
        <taxon>Neoteleostei</taxon>
        <taxon>Acanthomorphata</taxon>
        <taxon>Eupercaria</taxon>
        <taxon>Perciformes</taxon>
        <taxon>Cottioidei</taxon>
        <taxon>Cottales</taxon>
        <taxon>Liparidae</taxon>
        <taxon>Liparis</taxon>
    </lineage>
</organism>
<evidence type="ECO:0000313" key="2">
    <source>
        <dbReference type="Proteomes" id="UP000314294"/>
    </source>
</evidence>
<proteinExistence type="predicted"/>
<gene>
    <name evidence="1" type="ORF">EYF80_054869</name>
</gene>
<dbReference type="EMBL" id="SRLO01001857">
    <property type="protein sequence ID" value="TNN34967.1"/>
    <property type="molecule type" value="Genomic_DNA"/>
</dbReference>
<reference evidence="1 2" key="1">
    <citation type="submission" date="2019-03" db="EMBL/GenBank/DDBJ databases">
        <title>First draft genome of Liparis tanakae, snailfish: a comprehensive survey of snailfish specific genes.</title>
        <authorList>
            <person name="Kim W."/>
            <person name="Song I."/>
            <person name="Jeong J.-H."/>
            <person name="Kim D."/>
            <person name="Kim S."/>
            <person name="Ryu S."/>
            <person name="Song J.Y."/>
            <person name="Lee S.K."/>
        </authorList>
    </citation>
    <scope>NUCLEOTIDE SEQUENCE [LARGE SCALE GENOMIC DNA]</scope>
    <source>
        <tissue evidence="1">Muscle</tissue>
    </source>
</reference>